<reference evidence="1 2" key="1">
    <citation type="submission" date="2021-12" db="EMBL/GenBank/DDBJ databases">
        <title>Genome sequence of Kibdelosporangium philippinense ATCC 49844.</title>
        <authorList>
            <person name="Fedorov E.A."/>
            <person name="Omeragic M."/>
            <person name="Shalygina K.F."/>
            <person name="Maclea K.S."/>
        </authorList>
    </citation>
    <scope>NUCLEOTIDE SEQUENCE [LARGE SCALE GENOMIC DNA]</scope>
    <source>
        <strain evidence="1 2">ATCC 49844</strain>
    </source>
</reference>
<evidence type="ECO:0000313" key="2">
    <source>
        <dbReference type="Proteomes" id="UP001521150"/>
    </source>
</evidence>
<comment type="caution">
    <text evidence="1">The sequence shown here is derived from an EMBL/GenBank/DDBJ whole genome shotgun (WGS) entry which is preliminary data.</text>
</comment>
<evidence type="ECO:0008006" key="3">
    <source>
        <dbReference type="Google" id="ProtNLM"/>
    </source>
</evidence>
<sequence>MDRVTAEDMLMFVNAAITSSGQREFHSAEAEQRLSLDFLHEYMIGNYRDLYAAALALDINDHNATLIVHQLLATSRDADDDQRRLEGQLIGRRLRLVAPQRVYRLFRRLRQSRVNNRRTRAIVRDWLAHRPDPAFDAVKYRAQLKQAVRHAHVKPESDELAPFLFTGKTHYDTPILEAWRRAHYEQAAIYKLPYTVAEGFAAKHNINRATFLERITPRMTRMELLRLQGSASRSKVDVDVDLGSMPLTRLSSYVLSLPLAERASRRDELTGALRAAAARIASNRWGRVVAVLDDSFSASGSRHKRRRPLAVALACHYLFEAMADSYVPLWTSGRTDALLTYPLGMTPLGERILDALEHNPDRLLIVSDGWDNAPDGMAGEVLRVWRTRLDPQHKVSVVHLNPEYDADSFDVRKIGHVPTVGVRNAEDVPALVEFARFTEGDTSLAELREHFDTRITRFLEG</sequence>
<organism evidence="1 2">
    <name type="scientific">Kibdelosporangium philippinense</name>
    <dbReference type="NCBI Taxonomy" id="211113"/>
    <lineage>
        <taxon>Bacteria</taxon>
        <taxon>Bacillati</taxon>
        <taxon>Actinomycetota</taxon>
        <taxon>Actinomycetes</taxon>
        <taxon>Pseudonocardiales</taxon>
        <taxon>Pseudonocardiaceae</taxon>
        <taxon>Kibdelosporangium</taxon>
    </lineage>
</organism>
<keyword evidence="2" id="KW-1185">Reference proteome</keyword>
<dbReference type="Proteomes" id="UP001521150">
    <property type="component" value="Unassembled WGS sequence"/>
</dbReference>
<protein>
    <recommendedName>
        <fullName evidence="3">TROVE domain-containing protein</fullName>
    </recommendedName>
</protein>
<dbReference type="RefSeq" id="WP_233733413.1">
    <property type="nucleotide sequence ID" value="NZ_JAJVCN010000004.1"/>
</dbReference>
<name>A0ABS8ZTZ7_9PSEU</name>
<accession>A0ABS8ZTZ7</accession>
<evidence type="ECO:0000313" key="1">
    <source>
        <dbReference type="EMBL" id="MCE7011077.1"/>
    </source>
</evidence>
<proteinExistence type="predicted"/>
<dbReference type="EMBL" id="JAJVCN010000004">
    <property type="protein sequence ID" value="MCE7011077.1"/>
    <property type="molecule type" value="Genomic_DNA"/>
</dbReference>
<gene>
    <name evidence="1" type="ORF">LWC34_50980</name>
</gene>